<feature type="transmembrane region" description="Helical" evidence="1">
    <location>
        <begin position="368"/>
        <end position="388"/>
    </location>
</feature>
<feature type="transmembrane region" description="Helical" evidence="1">
    <location>
        <begin position="497"/>
        <end position="515"/>
    </location>
</feature>
<feature type="transmembrane region" description="Helical" evidence="1">
    <location>
        <begin position="522"/>
        <end position="539"/>
    </location>
</feature>
<keyword evidence="1" id="KW-0472">Membrane</keyword>
<dbReference type="Proteomes" id="UP000232673">
    <property type="component" value="Unassembled WGS sequence"/>
</dbReference>
<feature type="transmembrane region" description="Helical" evidence="1">
    <location>
        <begin position="342"/>
        <end position="361"/>
    </location>
</feature>
<feature type="transmembrane region" description="Helical" evidence="1">
    <location>
        <begin position="408"/>
        <end position="428"/>
    </location>
</feature>
<organism evidence="2 3">
    <name type="scientific">Salegentibacter salinarum</name>
    <dbReference type="NCBI Taxonomy" id="447422"/>
    <lineage>
        <taxon>Bacteria</taxon>
        <taxon>Pseudomonadati</taxon>
        <taxon>Bacteroidota</taxon>
        <taxon>Flavobacteriia</taxon>
        <taxon>Flavobacteriales</taxon>
        <taxon>Flavobacteriaceae</taxon>
        <taxon>Salegentibacter</taxon>
    </lineage>
</organism>
<feature type="transmembrane region" description="Helical" evidence="1">
    <location>
        <begin position="191"/>
        <end position="210"/>
    </location>
</feature>
<dbReference type="PANTHER" id="PTHR38454">
    <property type="entry name" value="INTEGRAL MEMBRANE PROTEIN-RELATED"/>
    <property type="match status" value="1"/>
</dbReference>
<feature type="transmembrane region" description="Helical" evidence="1">
    <location>
        <begin position="147"/>
        <end position="164"/>
    </location>
</feature>
<dbReference type="AlphaFoldDB" id="A0A2N0TN16"/>
<feature type="transmembrane region" description="Helical" evidence="1">
    <location>
        <begin position="781"/>
        <end position="799"/>
    </location>
</feature>
<sequence length="805" mass="90528">MANLKKFLPHLLVLVGFVIVSLFYFSPVLEGKKIFQSDIVQYIGMAKEQNDFRDQTGEEPYWTDSAFGGMPTFQLGAYYPHNYVKKLDSVLRFLPRPADYLFLYFIGFYILLLCLKLDFRLAFLGALAFGFSTYLIIILGVGHNAKAHAISYMPMVLGGIILTFRQRYLWGFLVLAIGMALQIGANHFQMTYYLLLLVIVLGIAYLIDAYQKNILPKFFKALGVMVVAVVLAIGANATNLLATQEYTAHSTRGDTGLTITPDGSDKPASGLTYDYITTYSYGIIESLNLFVPRFMGGSNAEDIGRDSQIYDSLLKLGASPAQAANFTENAPTYWGDQPYVGGSPYIGATVLFLFIFALYLVKGRLKWWIVGGSILALLLSWGKNFGFFTEFFIHYVPLYNKFRAVSSIQVIIELCVPVLAVFGLYKLFDSKIQKEAKVYALKWSGIIVGVIGIALLLFRSVLFDFSGAGDSALIQQMGADFVRSLKEDRKAIYTEDLIRSLIFSALTAAALWLYIEKKITQNWLVPALALLILVDLIPVDKRYVNDDDFVNARQMDRPFQPNEADQQILQDDAHYRVFDVSADPFNSSRASYFHNAIGGYHAAKPGRMQDLYDFYISQNNMEILNMLNAKYFIVPSEEGQPQAQQNPNAFGNAWFVNDILWVESANEEILNLQEVDLQNTAVINSEFKNEVSEDFNYSGNAEVTLESYQPNELMYKTNASAPQLAVFSEMYYQPGWQAYLDGVEVDHVRANYVLRAMNIPAGEHTVTFRFEPEVVNTGSSIALASSIILVLIILGGFYYKSRKRE</sequence>
<keyword evidence="3" id="KW-1185">Reference proteome</keyword>
<dbReference type="PANTHER" id="PTHR38454:SF1">
    <property type="entry name" value="INTEGRAL MEMBRANE PROTEIN"/>
    <property type="match status" value="1"/>
</dbReference>
<dbReference type="OrthoDB" id="9772884at2"/>
<evidence type="ECO:0000313" key="2">
    <source>
        <dbReference type="EMBL" id="PKD16131.1"/>
    </source>
</evidence>
<proteinExistence type="predicted"/>
<comment type="caution">
    <text evidence="2">The sequence shown here is derived from an EMBL/GenBank/DDBJ whole genome shotgun (WGS) entry which is preliminary data.</text>
</comment>
<feature type="transmembrane region" description="Helical" evidence="1">
    <location>
        <begin position="222"/>
        <end position="242"/>
    </location>
</feature>
<reference evidence="2 3" key="1">
    <citation type="submission" date="2015-10" db="EMBL/GenBank/DDBJ databases">
        <title>Draft genome sequence of Salegentibacter salinarum KCTC 12975.</title>
        <authorList>
            <person name="Lin W."/>
            <person name="Zheng Q."/>
        </authorList>
    </citation>
    <scope>NUCLEOTIDE SEQUENCE [LARGE SCALE GENOMIC DNA]</scope>
    <source>
        <strain evidence="2 3">KCTC 12975</strain>
    </source>
</reference>
<protein>
    <recommendedName>
        <fullName evidence="4">Membrane protein YfhO</fullName>
    </recommendedName>
</protein>
<feature type="transmembrane region" description="Helical" evidence="1">
    <location>
        <begin position="7"/>
        <end position="25"/>
    </location>
</feature>
<keyword evidence="1" id="KW-1133">Transmembrane helix</keyword>
<dbReference type="EMBL" id="LKTS01000047">
    <property type="protein sequence ID" value="PKD16131.1"/>
    <property type="molecule type" value="Genomic_DNA"/>
</dbReference>
<accession>A0A2N0TN16</accession>
<feature type="transmembrane region" description="Helical" evidence="1">
    <location>
        <begin position="440"/>
        <end position="458"/>
    </location>
</feature>
<feature type="transmembrane region" description="Helical" evidence="1">
    <location>
        <begin position="169"/>
        <end position="185"/>
    </location>
</feature>
<feature type="transmembrane region" description="Helical" evidence="1">
    <location>
        <begin position="98"/>
        <end position="115"/>
    </location>
</feature>
<evidence type="ECO:0008006" key="4">
    <source>
        <dbReference type="Google" id="ProtNLM"/>
    </source>
</evidence>
<gene>
    <name evidence="2" type="ORF">APR41_10075</name>
</gene>
<dbReference type="InterPro" id="IPR018580">
    <property type="entry name" value="Uncharacterised_YfhO"/>
</dbReference>
<evidence type="ECO:0000256" key="1">
    <source>
        <dbReference type="SAM" id="Phobius"/>
    </source>
</evidence>
<name>A0A2N0TN16_9FLAO</name>
<dbReference type="RefSeq" id="WP_079713149.1">
    <property type="nucleotide sequence ID" value="NZ_FUZC01000007.1"/>
</dbReference>
<evidence type="ECO:0000313" key="3">
    <source>
        <dbReference type="Proteomes" id="UP000232673"/>
    </source>
</evidence>
<dbReference type="Pfam" id="PF09586">
    <property type="entry name" value="YfhO"/>
    <property type="match status" value="1"/>
</dbReference>
<dbReference type="STRING" id="447422.SAMN05660903_02090"/>
<keyword evidence="1" id="KW-0812">Transmembrane</keyword>
<feature type="transmembrane region" description="Helical" evidence="1">
    <location>
        <begin position="122"/>
        <end position="141"/>
    </location>
</feature>